<protein>
    <recommendedName>
        <fullName evidence="7">Cardiolipin synthase N-terminal domain-containing protein</fullName>
    </recommendedName>
</protein>
<evidence type="ECO:0000256" key="3">
    <source>
        <dbReference type="ARBA" id="ARBA00022692"/>
    </source>
</evidence>
<sequence>MHALLANQTALAMDQENVLGLGLAGLIALVLLAYAVLFIGALISILTSSHSGGMKLAWVVFAFVAPFLGSLLWFLVGRGDSLRRAGATRAV</sequence>
<keyword evidence="9" id="KW-1185">Reference proteome</keyword>
<comment type="subcellular location">
    <subcellularLocation>
        <location evidence="1">Cell membrane</location>
        <topology evidence="1">Multi-pass membrane protein</topology>
    </subcellularLocation>
</comment>
<evidence type="ECO:0000256" key="4">
    <source>
        <dbReference type="ARBA" id="ARBA00022989"/>
    </source>
</evidence>
<proteinExistence type="predicted"/>
<reference evidence="8 9" key="1">
    <citation type="journal article" date="2019" name="Int. J. Syst. Evol. Microbiol.">
        <title>The Global Catalogue of Microorganisms (GCM) 10K type strain sequencing project: providing services to taxonomists for standard genome sequencing and annotation.</title>
        <authorList>
            <consortium name="The Broad Institute Genomics Platform"/>
            <consortium name="The Broad Institute Genome Sequencing Center for Infectious Disease"/>
            <person name="Wu L."/>
            <person name="Ma J."/>
        </authorList>
    </citation>
    <scope>NUCLEOTIDE SEQUENCE [LARGE SCALE GENOMIC DNA]</scope>
    <source>
        <strain evidence="8 9">JCM 9383</strain>
    </source>
</reference>
<evidence type="ECO:0000256" key="6">
    <source>
        <dbReference type="SAM" id="Phobius"/>
    </source>
</evidence>
<keyword evidence="2" id="KW-1003">Cell membrane</keyword>
<dbReference type="RefSeq" id="WP_344685982.1">
    <property type="nucleotide sequence ID" value="NZ_BAAAUX010000035.1"/>
</dbReference>
<gene>
    <name evidence="8" type="ORF">GCM10010470_62890</name>
</gene>
<feature type="transmembrane region" description="Helical" evidence="6">
    <location>
        <begin position="56"/>
        <end position="76"/>
    </location>
</feature>
<feature type="transmembrane region" description="Helical" evidence="6">
    <location>
        <begin position="20"/>
        <end position="44"/>
    </location>
</feature>
<keyword evidence="3 6" id="KW-0812">Transmembrane</keyword>
<name>A0ABN3VPF5_9PSEU</name>
<dbReference type="Pfam" id="PF13396">
    <property type="entry name" value="PLDc_N"/>
    <property type="match status" value="1"/>
</dbReference>
<accession>A0ABN3VPF5</accession>
<evidence type="ECO:0000256" key="5">
    <source>
        <dbReference type="ARBA" id="ARBA00023136"/>
    </source>
</evidence>
<feature type="domain" description="Cardiolipin synthase N-terminal" evidence="7">
    <location>
        <begin position="36"/>
        <end position="78"/>
    </location>
</feature>
<keyword evidence="4 6" id="KW-1133">Transmembrane helix</keyword>
<comment type="caution">
    <text evidence="8">The sequence shown here is derived from an EMBL/GenBank/DDBJ whole genome shotgun (WGS) entry which is preliminary data.</text>
</comment>
<keyword evidence="5 6" id="KW-0472">Membrane</keyword>
<evidence type="ECO:0000259" key="7">
    <source>
        <dbReference type="Pfam" id="PF13396"/>
    </source>
</evidence>
<dbReference type="EMBL" id="BAAAUX010000035">
    <property type="protein sequence ID" value="GAA2818975.1"/>
    <property type="molecule type" value="Genomic_DNA"/>
</dbReference>
<organism evidence="8 9">
    <name type="scientific">Saccharopolyspora taberi</name>
    <dbReference type="NCBI Taxonomy" id="60895"/>
    <lineage>
        <taxon>Bacteria</taxon>
        <taxon>Bacillati</taxon>
        <taxon>Actinomycetota</taxon>
        <taxon>Actinomycetes</taxon>
        <taxon>Pseudonocardiales</taxon>
        <taxon>Pseudonocardiaceae</taxon>
        <taxon>Saccharopolyspora</taxon>
    </lineage>
</organism>
<evidence type="ECO:0000313" key="8">
    <source>
        <dbReference type="EMBL" id="GAA2818975.1"/>
    </source>
</evidence>
<dbReference type="InterPro" id="IPR027379">
    <property type="entry name" value="CLS_N"/>
</dbReference>
<dbReference type="Proteomes" id="UP001500979">
    <property type="component" value="Unassembled WGS sequence"/>
</dbReference>
<evidence type="ECO:0000313" key="9">
    <source>
        <dbReference type="Proteomes" id="UP001500979"/>
    </source>
</evidence>
<evidence type="ECO:0000256" key="2">
    <source>
        <dbReference type="ARBA" id="ARBA00022475"/>
    </source>
</evidence>
<evidence type="ECO:0000256" key="1">
    <source>
        <dbReference type="ARBA" id="ARBA00004651"/>
    </source>
</evidence>